<accession>A0A9P4PZ81</accession>
<evidence type="ECO:0000313" key="3">
    <source>
        <dbReference type="Proteomes" id="UP000799441"/>
    </source>
</evidence>
<feature type="region of interest" description="Disordered" evidence="1">
    <location>
        <begin position="27"/>
        <end position="56"/>
    </location>
</feature>
<name>A0A9P4PZ81_9PEZI</name>
<organism evidence="2 3">
    <name type="scientific">Polychaeton citri CBS 116435</name>
    <dbReference type="NCBI Taxonomy" id="1314669"/>
    <lineage>
        <taxon>Eukaryota</taxon>
        <taxon>Fungi</taxon>
        <taxon>Dikarya</taxon>
        <taxon>Ascomycota</taxon>
        <taxon>Pezizomycotina</taxon>
        <taxon>Dothideomycetes</taxon>
        <taxon>Dothideomycetidae</taxon>
        <taxon>Capnodiales</taxon>
        <taxon>Capnodiaceae</taxon>
        <taxon>Polychaeton</taxon>
    </lineage>
</organism>
<evidence type="ECO:0008006" key="4">
    <source>
        <dbReference type="Google" id="ProtNLM"/>
    </source>
</evidence>
<gene>
    <name evidence="2" type="ORF">K431DRAFT_289307</name>
</gene>
<dbReference type="Gene3D" id="2.60.40.3960">
    <property type="entry name" value="Velvet domain"/>
    <property type="match status" value="1"/>
</dbReference>
<protein>
    <recommendedName>
        <fullName evidence="4">Velvet domain-containing protein</fullName>
    </recommendedName>
</protein>
<sequence length="218" mass="24089">MATVPRHSKIRDGRGPRVIEGTYSRERNRHISSNQIPRKASAARASKTEHSHRRRGSYQAPLELFDLDVIEQPLRHVVLGSTIDISVLISLRTSERGLSAHGLDTSRLLAVTSLVSDNRQGDRVPLEAGTMTGQKMFDSVHPIPEHCSEGMDRNQPCRTALGYSSFPGLLVRQPGIYRVRTTLISMSASSPGGTSVAMVDSDVIKVERRPGNTRRSQR</sequence>
<dbReference type="EMBL" id="MU003870">
    <property type="protein sequence ID" value="KAF2716525.1"/>
    <property type="molecule type" value="Genomic_DNA"/>
</dbReference>
<dbReference type="InterPro" id="IPR038491">
    <property type="entry name" value="Velvet_dom_sf"/>
</dbReference>
<evidence type="ECO:0000313" key="2">
    <source>
        <dbReference type="EMBL" id="KAF2716525.1"/>
    </source>
</evidence>
<comment type="caution">
    <text evidence="2">The sequence shown here is derived from an EMBL/GenBank/DDBJ whole genome shotgun (WGS) entry which is preliminary data.</text>
</comment>
<reference evidence="2" key="1">
    <citation type="journal article" date="2020" name="Stud. Mycol.">
        <title>101 Dothideomycetes genomes: a test case for predicting lifestyles and emergence of pathogens.</title>
        <authorList>
            <person name="Haridas S."/>
            <person name="Albert R."/>
            <person name="Binder M."/>
            <person name="Bloem J."/>
            <person name="Labutti K."/>
            <person name="Salamov A."/>
            <person name="Andreopoulos B."/>
            <person name="Baker S."/>
            <person name="Barry K."/>
            <person name="Bills G."/>
            <person name="Bluhm B."/>
            <person name="Cannon C."/>
            <person name="Castanera R."/>
            <person name="Culley D."/>
            <person name="Daum C."/>
            <person name="Ezra D."/>
            <person name="Gonzalez J."/>
            <person name="Henrissat B."/>
            <person name="Kuo A."/>
            <person name="Liang C."/>
            <person name="Lipzen A."/>
            <person name="Lutzoni F."/>
            <person name="Magnuson J."/>
            <person name="Mondo S."/>
            <person name="Nolan M."/>
            <person name="Ohm R."/>
            <person name="Pangilinan J."/>
            <person name="Park H.-J."/>
            <person name="Ramirez L."/>
            <person name="Alfaro M."/>
            <person name="Sun H."/>
            <person name="Tritt A."/>
            <person name="Yoshinaga Y."/>
            <person name="Zwiers L.-H."/>
            <person name="Turgeon B."/>
            <person name="Goodwin S."/>
            <person name="Spatafora J."/>
            <person name="Crous P."/>
            <person name="Grigoriev I."/>
        </authorList>
    </citation>
    <scope>NUCLEOTIDE SEQUENCE</scope>
    <source>
        <strain evidence="2">CBS 116435</strain>
    </source>
</reference>
<dbReference type="OrthoDB" id="5399926at2759"/>
<dbReference type="AlphaFoldDB" id="A0A9P4PZ81"/>
<dbReference type="Proteomes" id="UP000799441">
    <property type="component" value="Unassembled WGS sequence"/>
</dbReference>
<keyword evidence="3" id="KW-1185">Reference proteome</keyword>
<proteinExistence type="predicted"/>
<evidence type="ECO:0000256" key="1">
    <source>
        <dbReference type="SAM" id="MobiDB-lite"/>
    </source>
</evidence>